<dbReference type="PANTHER" id="PTHR46832:SF2">
    <property type="entry name" value="FUTALOSINE HYDROLASE"/>
    <property type="match status" value="1"/>
</dbReference>
<dbReference type="Proteomes" id="UP001416858">
    <property type="component" value="Unassembled WGS sequence"/>
</dbReference>
<organism evidence="3 4">
    <name type="scientific">Novipirellula caenicola</name>
    <dbReference type="NCBI Taxonomy" id="1536901"/>
    <lineage>
        <taxon>Bacteria</taxon>
        <taxon>Pseudomonadati</taxon>
        <taxon>Planctomycetota</taxon>
        <taxon>Planctomycetia</taxon>
        <taxon>Pirellulales</taxon>
        <taxon>Pirellulaceae</taxon>
        <taxon>Novipirellula</taxon>
    </lineage>
</organism>
<dbReference type="InterPro" id="IPR019963">
    <property type="entry name" value="FL_hydrolase_MqnB"/>
</dbReference>
<keyword evidence="4" id="KW-1185">Reference proteome</keyword>
<dbReference type="InterPro" id="IPR000845">
    <property type="entry name" value="Nucleoside_phosphorylase_d"/>
</dbReference>
<sequence>MASNLLLIPTALERDKIAARLDTNVGNDRWTTQLCGFGQIAAAARTSQLIATYRPEQVVLVGIAGVFSGHGDVGAAYRFRQVTCEGIGVGVGESFRSASEIGWPHFDDIGDTIELGGSNGITTDSAGRLLSVCAASQSARDAEHRAGRFPDAIAEDMEAFGVAMACRMHEVPLEVVRGISNQVGDRDHRRWQIDEALQAAAELVNRLFDRH</sequence>
<dbReference type="NCBIfam" id="TIGR03664">
    <property type="entry name" value="fut_nucase"/>
    <property type="match status" value="1"/>
</dbReference>
<evidence type="ECO:0000256" key="1">
    <source>
        <dbReference type="NCBIfam" id="TIGR03664"/>
    </source>
</evidence>
<name>A0ABP9VRH7_9BACT</name>
<evidence type="ECO:0000259" key="2">
    <source>
        <dbReference type="Pfam" id="PF01048"/>
    </source>
</evidence>
<dbReference type="EC" id="3.2.2.26" evidence="1"/>
<keyword evidence="3" id="KW-0378">Hydrolase</keyword>
<protein>
    <recommendedName>
        <fullName evidence="1">Futalosine hydrolase</fullName>
        <ecNumber evidence="1">3.2.2.26</ecNumber>
    </recommendedName>
</protein>
<reference evidence="3 4" key="1">
    <citation type="submission" date="2024-02" db="EMBL/GenBank/DDBJ databases">
        <title>Rhodopirellula caenicola NBRC 110016.</title>
        <authorList>
            <person name="Ichikawa N."/>
            <person name="Katano-Makiyama Y."/>
            <person name="Hidaka K."/>
        </authorList>
    </citation>
    <scope>NUCLEOTIDE SEQUENCE [LARGE SCALE GENOMIC DNA]</scope>
    <source>
        <strain evidence="3 4">NBRC 110016</strain>
    </source>
</reference>
<dbReference type="GO" id="GO:0016787">
    <property type="term" value="F:hydrolase activity"/>
    <property type="evidence" value="ECO:0007669"/>
    <property type="project" value="UniProtKB-KW"/>
</dbReference>
<evidence type="ECO:0000313" key="3">
    <source>
        <dbReference type="EMBL" id="GAA5507220.1"/>
    </source>
</evidence>
<proteinExistence type="predicted"/>
<dbReference type="RefSeq" id="WP_345684101.1">
    <property type="nucleotide sequence ID" value="NZ_BAABRO010000005.1"/>
</dbReference>
<dbReference type="Gene3D" id="3.40.50.1580">
    <property type="entry name" value="Nucleoside phosphorylase domain"/>
    <property type="match status" value="1"/>
</dbReference>
<dbReference type="InterPro" id="IPR035994">
    <property type="entry name" value="Nucleoside_phosphorylase_sf"/>
</dbReference>
<gene>
    <name evidence="3" type="primary">mqnB</name>
    <name evidence="3" type="ORF">Rcae01_02675</name>
</gene>
<accession>A0ABP9VRH7</accession>
<dbReference type="Pfam" id="PF01048">
    <property type="entry name" value="PNP_UDP_1"/>
    <property type="match status" value="1"/>
</dbReference>
<feature type="domain" description="Nucleoside phosphorylase" evidence="2">
    <location>
        <begin position="32"/>
        <end position="207"/>
    </location>
</feature>
<dbReference type="SUPFAM" id="SSF53167">
    <property type="entry name" value="Purine and uridine phosphorylases"/>
    <property type="match status" value="1"/>
</dbReference>
<evidence type="ECO:0000313" key="4">
    <source>
        <dbReference type="Proteomes" id="UP001416858"/>
    </source>
</evidence>
<dbReference type="EMBL" id="BAABRO010000005">
    <property type="protein sequence ID" value="GAA5507220.1"/>
    <property type="molecule type" value="Genomic_DNA"/>
</dbReference>
<dbReference type="PANTHER" id="PTHR46832">
    <property type="entry name" value="5'-METHYLTHIOADENOSINE/S-ADENOSYLHOMOCYSTEINE NUCLEOSIDASE"/>
    <property type="match status" value="1"/>
</dbReference>
<comment type="caution">
    <text evidence="3">The sequence shown here is derived from an EMBL/GenBank/DDBJ whole genome shotgun (WGS) entry which is preliminary data.</text>
</comment>